<gene>
    <name evidence="1" type="ORF">KDN34_10925</name>
</gene>
<organism evidence="1 2">
    <name type="scientific">Shewanella yunxiaonensis</name>
    <dbReference type="NCBI Taxonomy" id="2829809"/>
    <lineage>
        <taxon>Bacteria</taxon>
        <taxon>Pseudomonadati</taxon>
        <taxon>Pseudomonadota</taxon>
        <taxon>Gammaproteobacteria</taxon>
        <taxon>Alteromonadales</taxon>
        <taxon>Shewanellaceae</taxon>
        <taxon>Shewanella</taxon>
    </lineage>
</organism>
<protein>
    <recommendedName>
        <fullName evidence="3">CopG family transcriptional regulator</fullName>
    </recommendedName>
</protein>
<keyword evidence="2" id="KW-1185">Reference proteome</keyword>
<proteinExistence type="predicted"/>
<evidence type="ECO:0000313" key="2">
    <source>
        <dbReference type="Proteomes" id="UP000679575"/>
    </source>
</evidence>
<accession>A0ABX7YPS1</accession>
<reference evidence="1 2" key="1">
    <citation type="submission" date="2021-04" db="EMBL/GenBank/DDBJ databases">
        <title>Novel species identification of genus Shewanella.</title>
        <authorList>
            <person name="Liu G."/>
        </authorList>
    </citation>
    <scope>NUCLEOTIDE SEQUENCE [LARGE SCALE GENOMIC DNA]</scope>
    <source>
        <strain evidence="1 2">FJAT-54481</strain>
    </source>
</reference>
<dbReference type="RefSeq" id="WP_212593817.1">
    <property type="nucleotide sequence ID" value="NZ_CP073587.1"/>
</dbReference>
<name>A0ABX7YPS1_9GAMM</name>
<dbReference type="Proteomes" id="UP000679575">
    <property type="component" value="Chromosome"/>
</dbReference>
<dbReference type="EMBL" id="CP073587">
    <property type="protein sequence ID" value="QUN04764.1"/>
    <property type="molecule type" value="Genomic_DNA"/>
</dbReference>
<evidence type="ECO:0000313" key="1">
    <source>
        <dbReference type="EMBL" id="QUN04764.1"/>
    </source>
</evidence>
<evidence type="ECO:0008006" key="3">
    <source>
        <dbReference type="Google" id="ProtNLM"/>
    </source>
</evidence>
<sequence>MGLADLKKNATQCNRAASVQNLRPSIDEFIEDAILYALGKERRYEQRHDVVERDNIITLHRHFAGQDNEFLPSQNSCPLKRATFTLGSPTIEQLTDLSVEADVSKSRMLRFLTSYFDNLSPQQRKLLYQQFMVD</sequence>